<dbReference type="Proteomes" id="UP000464658">
    <property type="component" value="Chromosome"/>
</dbReference>
<dbReference type="EMBL" id="AP021906">
    <property type="protein sequence ID" value="BBP92939.1"/>
    <property type="molecule type" value="Genomic_DNA"/>
</dbReference>
<organism evidence="2 3">
    <name type="scientific">Bacillus safensis</name>
    <dbReference type="NCBI Taxonomy" id="561879"/>
    <lineage>
        <taxon>Bacteria</taxon>
        <taxon>Bacillati</taxon>
        <taxon>Bacillota</taxon>
        <taxon>Bacilli</taxon>
        <taxon>Bacillales</taxon>
        <taxon>Bacillaceae</taxon>
        <taxon>Bacillus</taxon>
    </lineage>
</organism>
<evidence type="ECO:0000259" key="1">
    <source>
        <dbReference type="PROSITE" id="PS50035"/>
    </source>
</evidence>
<dbReference type="AlphaFoldDB" id="A0A5S9MLU6"/>
<dbReference type="Pfam" id="PF13091">
    <property type="entry name" value="PLDc_2"/>
    <property type="match status" value="1"/>
</dbReference>
<name>A0A5S9MLU6_BACIA</name>
<feature type="domain" description="PLD phosphodiesterase" evidence="1">
    <location>
        <begin position="5"/>
        <end position="32"/>
    </location>
</feature>
<dbReference type="InterPro" id="IPR025202">
    <property type="entry name" value="PLD-like_dom"/>
</dbReference>
<dbReference type="SUPFAM" id="SSF56024">
    <property type="entry name" value="Phospholipase D/nuclease"/>
    <property type="match status" value="1"/>
</dbReference>
<dbReference type="SMART" id="SM00155">
    <property type="entry name" value="PLDc"/>
    <property type="match status" value="1"/>
</dbReference>
<evidence type="ECO:0000313" key="3">
    <source>
        <dbReference type="Proteomes" id="UP000464658"/>
    </source>
</evidence>
<gene>
    <name evidence="2" type="ORF">BsIDN1_65570</name>
</gene>
<dbReference type="InterPro" id="IPR001736">
    <property type="entry name" value="PLipase_D/transphosphatidylase"/>
</dbReference>
<dbReference type="Gene3D" id="3.30.870.10">
    <property type="entry name" value="Endonuclease Chain A"/>
    <property type="match status" value="1"/>
</dbReference>
<dbReference type="PROSITE" id="PS50035">
    <property type="entry name" value="PLD"/>
    <property type="match status" value="1"/>
</dbReference>
<protein>
    <recommendedName>
        <fullName evidence="1">PLD phosphodiesterase domain-containing protein</fullName>
    </recommendedName>
</protein>
<dbReference type="PANTHER" id="PTHR21248:SF20">
    <property type="entry name" value="CARDIOLIPIN SYNTHASE YWIE-RELATED"/>
    <property type="match status" value="1"/>
</dbReference>
<dbReference type="PANTHER" id="PTHR21248">
    <property type="entry name" value="CARDIOLIPIN SYNTHASE"/>
    <property type="match status" value="1"/>
</dbReference>
<reference evidence="2 3" key="1">
    <citation type="submission" date="2019-12" db="EMBL/GenBank/DDBJ databases">
        <title>Full genome sequence of a Bacillus safensis strain isolated from commercially available natto in Indonesia.</title>
        <authorList>
            <person name="Yoshida M."/>
            <person name="Uomi M."/>
            <person name="Waturangi D."/>
            <person name="Ekaputri J.J."/>
            <person name="Setiamarga D.H.E."/>
        </authorList>
    </citation>
    <scope>NUCLEOTIDE SEQUENCE [LARGE SCALE GENOMIC DNA]</scope>
    <source>
        <strain evidence="2 3">IDN1</strain>
    </source>
</reference>
<dbReference type="GO" id="GO:0030572">
    <property type="term" value="F:phosphatidyltransferase activity"/>
    <property type="evidence" value="ECO:0007669"/>
    <property type="project" value="UniProtKB-ARBA"/>
</dbReference>
<proteinExistence type="predicted"/>
<dbReference type="GO" id="GO:0032049">
    <property type="term" value="P:cardiolipin biosynthetic process"/>
    <property type="evidence" value="ECO:0007669"/>
    <property type="project" value="UniProtKB-ARBA"/>
</dbReference>
<sequence>MYHYQKGFMHQKVMIADGELASVGTANVDMRSFQLNFEVNVFTAAKKAN</sequence>
<accession>A0A5S9MLU6</accession>
<evidence type="ECO:0000313" key="2">
    <source>
        <dbReference type="EMBL" id="BBP92939.1"/>
    </source>
</evidence>